<keyword evidence="2" id="KW-0012">Acyltransferase</keyword>
<dbReference type="PANTHER" id="PTHR43072">
    <property type="entry name" value="N-ACETYLTRANSFERASE"/>
    <property type="match status" value="1"/>
</dbReference>
<evidence type="ECO:0000313" key="4">
    <source>
        <dbReference type="EMBL" id="GAA1554194.1"/>
    </source>
</evidence>
<evidence type="ECO:0000313" key="5">
    <source>
        <dbReference type="Proteomes" id="UP001500363"/>
    </source>
</evidence>
<reference evidence="4 5" key="1">
    <citation type="journal article" date="2019" name="Int. J. Syst. Evol. Microbiol.">
        <title>The Global Catalogue of Microorganisms (GCM) 10K type strain sequencing project: providing services to taxonomists for standard genome sequencing and annotation.</title>
        <authorList>
            <consortium name="The Broad Institute Genomics Platform"/>
            <consortium name="The Broad Institute Genome Sequencing Center for Infectious Disease"/>
            <person name="Wu L."/>
            <person name="Ma J."/>
        </authorList>
    </citation>
    <scope>NUCLEOTIDE SEQUENCE [LARGE SCALE GENOMIC DNA]</scope>
    <source>
        <strain evidence="4 5">JCM 14303</strain>
    </source>
</reference>
<dbReference type="Gene3D" id="3.40.630.30">
    <property type="match status" value="1"/>
</dbReference>
<comment type="caution">
    <text evidence="4">The sequence shown here is derived from an EMBL/GenBank/DDBJ whole genome shotgun (WGS) entry which is preliminary data.</text>
</comment>
<dbReference type="Pfam" id="PF13420">
    <property type="entry name" value="Acetyltransf_4"/>
    <property type="match status" value="1"/>
</dbReference>
<evidence type="ECO:0000259" key="3">
    <source>
        <dbReference type="PROSITE" id="PS51186"/>
    </source>
</evidence>
<proteinExistence type="predicted"/>
<dbReference type="PANTHER" id="PTHR43072:SF23">
    <property type="entry name" value="UPF0039 PROTEIN C11D3.02C"/>
    <property type="match status" value="1"/>
</dbReference>
<dbReference type="PROSITE" id="PS51186">
    <property type="entry name" value="GNAT"/>
    <property type="match status" value="1"/>
</dbReference>
<name>A0ABN2C7P2_9ACTN</name>
<dbReference type="Proteomes" id="UP001500363">
    <property type="component" value="Unassembled WGS sequence"/>
</dbReference>
<feature type="domain" description="N-acetyltransferase" evidence="3">
    <location>
        <begin position="31"/>
        <end position="190"/>
    </location>
</feature>
<dbReference type="EMBL" id="BAAANC010000004">
    <property type="protein sequence ID" value="GAA1554194.1"/>
    <property type="molecule type" value="Genomic_DNA"/>
</dbReference>
<organism evidence="4 5">
    <name type="scientific">Kribbella lupini</name>
    <dbReference type="NCBI Taxonomy" id="291602"/>
    <lineage>
        <taxon>Bacteria</taxon>
        <taxon>Bacillati</taxon>
        <taxon>Actinomycetota</taxon>
        <taxon>Actinomycetes</taxon>
        <taxon>Propionibacteriales</taxon>
        <taxon>Kribbellaceae</taxon>
        <taxon>Kribbella</taxon>
    </lineage>
</organism>
<dbReference type="InterPro" id="IPR016181">
    <property type="entry name" value="Acyl_CoA_acyltransferase"/>
</dbReference>
<dbReference type="SUPFAM" id="SSF55729">
    <property type="entry name" value="Acyl-CoA N-acyltransferases (Nat)"/>
    <property type="match status" value="1"/>
</dbReference>
<gene>
    <name evidence="4" type="ORF">GCM10009741_68350</name>
</gene>
<keyword evidence="5" id="KW-1185">Reference proteome</keyword>
<protein>
    <submittedName>
        <fullName evidence="4">GNAT family N-acetyltransferase</fullName>
    </submittedName>
</protein>
<keyword evidence="1" id="KW-0808">Transferase</keyword>
<evidence type="ECO:0000256" key="1">
    <source>
        <dbReference type="ARBA" id="ARBA00022679"/>
    </source>
</evidence>
<sequence>MPGGLQGRGQGSGELIHACHYSGSCGYYGGMKIRDAVPGQDAAACAAIYAPYVRETAITFEVEPPSEAEVAERIIVAQKSHAWLVLEDDGGRVVGYAYSRPMKERAAYRWSCEVSIYLELGRRRTGGGRALYEALFERLTERGFRTAVAGMTLPNDASVGLHTALGFDPIGTYRKIGWKNGAWHDVAWAQRSLATGEDPPRETV</sequence>
<accession>A0ABN2C7P2</accession>
<evidence type="ECO:0000256" key="2">
    <source>
        <dbReference type="ARBA" id="ARBA00023315"/>
    </source>
</evidence>
<dbReference type="InterPro" id="IPR000182">
    <property type="entry name" value="GNAT_dom"/>
</dbReference>